<dbReference type="EMBL" id="JANFLP010000011">
    <property type="protein sequence ID" value="MCQ1950601.1"/>
    <property type="molecule type" value="Genomic_DNA"/>
</dbReference>
<feature type="transmembrane region" description="Helical" evidence="1">
    <location>
        <begin position="164"/>
        <end position="185"/>
    </location>
</feature>
<keyword evidence="1" id="KW-0812">Transmembrane</keyword>
<proteinExistence type="predicted"/>
<keyword evidence="3" id="KW-1185">Reference proteome</keyword>
<sequence length="186" mass="18755">MSALIWSLILLAAPFLGFPPAAALPWGAGAALLMGVFPAVLVTYLQHTNDLRSLPPSSLPPAVLGAAALAFMFQRLILWLDGPLPLSAAVFALLAAAVVLLVANAFTSWSWLDLTLGAGIVILGSTALLLFPGLAGTVAGVVLAGVLALSLTARLRQGRPAGHLAAAGAGAAAGGGVFLWLLSYAQ</sequence>
<feature type="transmembrane region" description="Helical" evidence="1">
    <location>
        <begin position="84"/>
        <end position="103"/>
    </location>
</feature>
<evidence type="ECO:0000256" key="1">
    <source>
        <dbReference type="SAM" id="Phobius"/>
    </source>
</evidence>
<comment type="caution">
    <text evidence="2">The sequence shown here is derived from an EMBL/GenBank/DDBJ whole genome shotgun (WGS) entry which is preliminary data.</text>
</comment>
<evidence type="ECO:0000313" key="2">
    <source>
        <dbReference type="EMBL" id="MCQ1950601.1"/>
    </source>
</evidence>
<keyword evidence="1" id="KW-0472">Membrane</keyword>
<dbReference type="Proteomes" id="UP001206924">
    <property type="component" value="Unassembled WGS sequence"/>
</dbReference>
<protein>
    <submittedName>
        <fullName evidence="2">Uncharacterized protein</fullName>
    </submittedName>
</protein>
<dbReference type="RefSeq" id="WP_255865869.1">
    <property type="nucleotide sequence ID" value="NZ_JANFLP010000011.1"/>
</dbReference>
<feature type="transmembrane region" description="Helical" evidence="1">
    <location>
        <begin position="27"/>
        <end position="45"/>
    </location>
</feature>
<gene>
    <name evidence="2" type="ORF">NNX28_11770</name>
</gene>
<feature type="transmembrane region" description="Helical" evidence="1">
    <location>
        <begin position="57"/>
        <end position="78"/>
    </location>
</feature>
<evidence type="ECO:0000313" key="3">
    <source>
        <dbReference type="Proteomes" id="UP001206924"/>
    </source>
</evidence>
<reference evidence="2 3" key="1">
    <citation type="submission" date="2022-07" db="EMBL/GenBank/DDBJ databases">
        <title>Novel species in genus Arthrobacter.</title>
        <authorList>
            <person name="Liu Y."/>
        </authorList>
    </citation>
    <scope>NUCLEOTIDE SEQUENCE [LARGE SCALE GENOMIC DNA]</scope>
    <source>
        <strain evidence="3">zg-Y859</strain>
    </source>
</reference>
<organism evidence="2 3">
    <name type="scientific">Arthrobacter jinronghuae</name>
    <dbReference type="NCBI Taxonomy" id="2964609"/>
    <lineage>
        <taxon>Bacteria</taxon>
        <taxon>Bacillati</taxon>
        <taxon>Actinomycetota</taxon>
        <taxon>Actinomycetes</taxon>
        <taxon>Micrococcales</taxon>
        <taxon>Micrococcaceae</taxon>
        <taxon>Arthrobacter</taxon>
    </lineage>
</organism>
<accession>A0ABT1NS92</accession>
<name>A0ABT1NS92_9MICC</name>
<keyword evidence="1" id="KW-1133">Transmembrane helix</keyword>